<evidence type="ECO:0000256" key="8">
    <source>
        <dbReference type="PIRSR" id="PIRSR614007-2"/>
    </source>
</evidence>
<evidence type="ECO:0000256" key="3">
    <source>
        <dbReference type="ARBA" id="ARBA00023002"/>
    </source>
</evidence>
<dbReference type="InterPro" id="IPR002347">
    <property type="entry name" value="SDR_fam"/>
</dbReference>
<dbReference type="SMART" id="SM00822">
    <property type="entry name" value="PKS_KR"/>
    <property type="match status" value="1"/>
</dbReference>
<keyword evidence="3" id="KW-0560">Oxidoreductase</keyword>
<evidence type="ECO:0000256" key="1">
    <source>
        <dbReference type="ARBA" id="ARBA00006484"/>
    </source>
</evidence>
<dbReference type="SUPFAM" id="SSF51735">
    <property type="entry name" value="NAD(P)-binding Rossmann-fold domains"/>
    <property type="match status" value="1"/>
</dbReference>
<keyword evidence="4 8" id="KW-0520">NAD</keyword>
<dbReference type="Pfam" id="PF13561">
    <property type="entry name" value="adh_short_C2"/>
    <property type="match status" value="1"/>
</dbReference>
<protein>
    <recommendedName>
        <fullName evidence="2">Diacetyl reductase [(S)-acetoin forming]</fullName>
    </recommendedName>
    <alternativeName>
        <fullName evidence="5">Acetoin(diacetyl) reductase</fullName>
    </alternativeName>
    <alternativeName>
        <fullName evidence="6">Meso-2,3-butanediol dehydrogenase</fullName>
    </alternativeName>
</protein>
<feature type="binding site" evidence="8">
    <location>
        <position position="114"/>
    </location>
    <ligand>
        <name>NAD(+)</name>
        <dbReference type="ChEBI" id="CHEBI:57540"/>
    </ligand>
</feature>
<comment type="caution">
    <text evidence="11">The sequence shown here is derived from an EMBL/GenBank/DDBJ whole genome shotgun (WGS) entry which is preliminary data.</text>
</comment>
<dbReference type="GO" id="GO:0019152">
    <property type="term" value="F:acetoin dehydrogenase (NAD+) activity"/>
    <property type="evidence" value="ECO:0007669"/>
    <property type="project" value="InterPro"/>
</dbReference>
<sequence>MPSNPTQDQAGTRSAHRAVQRAARAQPDTQRVAVITGGAAGLGKGIATRLAADGLAVVLSDIDADKLAATRKAFEAAGHAVETFQGDVSKREDQQALVAKAVEAFGRLDVFVNNAGIEQVKPLDEVGPDDLDRIFRINVHGVLYGMQAAAAQMRKQDDGIGKIINACSIAGHESYEMLGIYCATKHVVRSLTQTAAKEYARDGITVNAYCPGVAGTSMWDRIDAAMSHYLGTAPGEAFEKFAAGILLGRTQEPEDVANLVSFLASPDSDYITGQAIITDGGMVFR</sequence>
<dbReference type="PANTHER" id="PTHR42760">
    <property type="entry name" value="SHORT-CHAIN DEHYDROGENASES/REDUCTASES FAMILY MEMBER"/>
    <property type="match status" value="1"/>
</dbReference>
<feature type="domain" description="Ketoreductase" evidence="10">
    <location>
        <begin position="31"/>
        <end position="216"/>
    </location>
</feature>
<evidence type="ECO:0000256" key="9">
    <source>
        <dbReference type="SAM" id="MobiDB-lite"/>
    </source>
</evidence>
<evidence type="ECO:0000256" key="2">
    <source>
        <dbReference type="ARBA" id="ARBA00016110"/>
    </source>
</evidence>
<feature type="compositionally biased region" description="Polar residues" evidence="9">
    <location>
        <begin position="1"/>
        <end position="12"/>
    </location>
</feature>
<reference evidence="11 12" key="1">
    <citation type="submission" date="2018-08" db="EMBL/GenBank/DDBJ databases">
        <title>Lysobacter weifangensis sp. nov., a new member of the family 'Xanthomonadaceae', isolated from soil in a farmland.</title>
        <authorList>
            <person name="Zhao H."/>
        </authorList>
    </citation>
    <scope>NUCLEOTIDE SEQUENCE [LARGE SCALE GENOMIC DNA]</scope>
    <source>
        <strain evidence="11 12">WF-2</strain>
    </source>
</reference>
<dbReference type="AlphaFoldDB" id="A0A372DMU9"/>
<dbReference type="FunFam" id="3.40.50.720:FF:000084">
    <property type="entry name" value="Short-chain dehydrogenase reductase"/>
    <property type="match status" value="1"/>
</dbReference>
<dbReference type="InterPro" id="IPR036291">
    <property type="entry name" value="NAD(P)-bd_dom_sf"/>
</dbReference>
<evidence type="ECO:0000313" key="12">
    <source>
        <dbReference type="Proteomes" id="UP000262917"/>
    </source>
</evidence>
<keyword evidence="12" id="KW-1185">Reference proteome</keyword>
<dbReference type="NCBIfam" id="NF005559">
    <property type="entry name" value="PRK07231.1"/>
    <property type="match status" value="1"/>
</dbReference>
<feature type="binding site" evidence="8">
    <location>
        <position position="61"/>
    </location>
    <ligand>
        <name>NAD(+)</name>
        <dbReference type="ChEBI" id="CHEBI:57540"/>
    </ligand>
</feature>
<feature type="binding site" evidence="8">
    <location>
        <begin position="87"/>
        <end position="88"/>
    </location>
    <ligand>
        <name>NAD(+)</name>
        <dbReference type="ChEBI" id="CHEBI:57540"/>
    </ligand>
</feature>
<dbReference type="InterPro" id="IPR057326">
    <property type="entry name" value="KR_dom"/>
</dbReference>
<feature type="binding site" evidence="8">
    <location>
        <begin position="211"/>
        <end position="216"/>
    </location>
    <ligand>
        <name>NAD(+)</name>
        <dbReference type="ChEBI" id="CHEBI:57540"/>
    </ligand>
</feature>
<accession>A0A372DMU9</accession>
<evidence type="ECO:0000259" key="10">
    <source>
        <dbReference type="SMART" id="SM00822"/>
    </source>
</evidence>
<evidence type="ECO:0000256" key="5">
    <source>
        <dbReference type="ARBA" id="ARBA00029989"/>
    </source>
</evidence>
<name>A0A372DMU9_9GAMM</name>
<feature type="binding site" evidence="8">
    <location>
        <position position="185"/>
    </location>
    <ligand>
        <name>NAD(+)</name>
        <dbReference type="ChEBI" id="CHEBI:57540"/>
    </ligand>
</feature>
<comment type="similarity">
    <text evidence="1">Belongs to the short-chain dehydrogenases/reductases (SDR) family.</text>
</comment>
<organism evidence="11 12">
    <name type="scientific">Cognatiluteimonas weifangensis</name>
    <dbReference type="NCBI Taxonomy" id="2303539"/>
    <lineage>
        <taxon>Bacteria</taxon>
        <taxon>Pseudomonadati</taxon>
        <taxon>Pseudomonadota</taxon>
        <taxon>Gammaproteobacteria</taxon>
        <taxon>Lysobacterales</taxon>
        <taxon>Lysobacteraceae</taxon>
        <taxon>Cognatiluteimonas</taxon>
    </lineage>
</organism>
<dbReference type="EMBL" id="QVPD01000005">
    <property type="protein sequence ID" value="RFP60839.1"/>
    <property type="molecule type" value="Genomic_DNA"/>
</dbReference>
<dbReference type="Gene3D" id="3.40.50.720">
    <property type="entry name" value="NAD(P)-binding Rossmann-like Domain"/>
    <property type="match status" value="1"/>
</dbReference>
<dbReference type="GO" id="GO:0006633">
    <property type="term" value="P:fatty acid biosynthetic process"/>
    <property type="evidence" value="ECO:0007669"/>
    <property type="project" value="TreeGrafter"/>
</dbReference>
<dbReference type="PANTHER" id="PTHR42760:SF121">
    <property type="entry name" value="3-OXOACYL-(ACYL-CARRIER-PROTEIN) REDUCTASE"/>
    <property type="match status" value="1"/>
</dbReference>
<dbReference type="InterPro" id="IPR014007">
    <property type="entry name" value="23BDH"/>
</dbReference>
<evidence type="ECO:0000256" key="4">
    <source>
        <dbReference type="ARBA" id="ARBA00023027"/>
    </source>
</evidence>
<feature type="binding site" evidence="8">
    <location>
        <position position="181"/>
    </location>
    <ligand>
        <name>NAD(+)</name>
        <dbReference type="ChEBI" id="CHEBI:57540"/>
    </ligand>
</feature>
<feature type="active site" description="Proton acceptor" evidence="7">
    <location>
        <position position="181"/>
    </location>
</feature>
<dbReference type="NCBIfam" id="TIGR02415">
    <property type="entry name" value="23BDH"/>
    <property type="match status" value="1"/>
</dbReference>
<dbReference type="PRINTS" id="PR00081">
    <property type="entry name" value="GDHRDH"/>
</dbReference>
<proteinExistence type="inferred from homology"/>
<dbReference type="PRINTS" id="PR00080">
    <property type="entry name" value="SDRFAMILY"/>
</dbReference>
<dbReference type="GO" id="GO:0048038">
    <property type="term" value="F:quinone binding"/>
    <property type="evidence" value="ECO:0007669"/>
    <property type="project" value="TreeGrafter"/>
</dbReference>
<evidence type="ECO:0000256" key="7">
    <source>
        <dbReference type="PIRSR" id="PIRSR614007-1"/>
    </source>
</evidence>
<gene>
    <name evidence="11" type="ORF">D0Y53_06790</name>
</gene>
<dbReference type="OrthoDB" id="9787298at2"/>
<dbReference type="GO" id="GO:0045150">
    <property type="term" value="P:acetoin catabolic process"/>
    <property type="evidence" value="ECO:0007669"/>
    <property type="project" value="InterPro"/>
</dbReference>
<evidence type="ECO:0000313" key="11">
    <source>
        <dbReference type="EMBL" id="RFP60839.1"/>
    </source>
</evidence>
<dbReference type="Proteomes" id="UP000262917">
    <property type="component" value="Unassembled WGS sequence"/>
</dbReference>
<feature type="region of interest" description="Disordered" evidence="9">
    <location>
        <begin position="1"/>
        <end position="27"/>
    </location>
</feature>
<evidence type="ECO:0000256" key="6">
    <source>
        <dbReference type="ARBA" id="ARBA00031758"/>
    </source>
</evidence>